<dbReference type="EMBL" id="PVTV01000002">
    <property type="protein sequence ID" value="PRZ01137.1"/>
    <property type="molecule type" value="Genomic_DNA"/>
</dbReference>
<evidence type="ECO:0000313" key="4">
    <source>
        <dbReference type="EMBL" id="PRZ01137.1"/>
    </source>
</evidence>
<feature type="domain" description="Hydantoinase/oxoprolinase N-terminal" evidence="2">
    <location>
        <begin position="13"/>
        <end position="194"/>
    </location>
</feature>
<dbReference type="PANTHER" id="PTHR11365">
    <property type="entry name" value="5-OXOPROLINASE RELATED"/>
    <property type="match status" value="1"/>
</dbReference>
<dbReference type="AlphaFoldDB" id="A0A2T0XQF6"/>
<keyword evidence="5" id="KW-1185">Reference proteome</keyword>
<dbReference type="InterPro" id="IPR008040">
    <property type="entry name" value="Hydant_A_N"/>
</dbReference>
<dbReference type="PANTHER" id="PTHR11365:SF23">
    <property type="entry name" value="HYPOTHETICAL 5-OXOPROLINASE (EUROFUNG)-RELATED"/>
    <property type="match status" value="1"/>
</dbReference>
<comment type="caution">
    <text evidence="4">The sequence shown here is derived from an EMBL/GenBank/DDBJ whole genome shotgun (WGS) entry which is preliminary data.</text>
</comment>
<dbReference type="Pfam" id="PF19278">
    <property type="entry name" value="Hydant_A_C"/>
    <property type="match status" value="1"/>
</dbReference>
<dbReference type="RefSeq" id="WP_106226096.1">
    <property type="nucleotide sequence ID" value="NZ_PVTV01000002.1"/>
</dbReference>
<evidence type="ECO:0000259" key="1">
    <source>
        <dbReference type="Pfam" id="PF01968"/>
    </source>
</evidence>
<protein>
    <submittedName>
        <fullName evidence="4">N-methylhydantoinase A</fullName>
    </submittedName>
</protein>
<name>A0A2T0XQF6_9BURK</name>
<evidence type="ECO:0000259" key="3">
    <source>
        <dbReference type="Pfam" id="PF19278"/>
    </source>
</evidence>
<sequence length="696" mass="73798">MSEQNTIKPHLVVGVDVGGTFTDLFVLDEHDGSARIIKVPSTRGEEARGFMNGVARVSENPTTPESPNGIAATLATIVHGTTVGTNALLERKVARTGIITTRGFRDVLEMRRRDRPQTWGLRGSFTPVVSRDLRLEVDERVLADGSLHTAVDLTQVRAQTQALLDAGCEAVCVFFINAYANPVNEQQAVALVRELWPNPYVTSASEVLPEIREFERCSTATLNAALQPVVGSYLARLEDDLRAHGFSGELLIVQSNGGVMSRETACDIPVRTALSGPAAGVIACAAVARASGYPNVITGDMGGTSFDVSLVANGEASLAAQTSIDFGLVVRSPMIQIETIGAGGGSIASVDASGMLQVGPESAGSIPGPVCYDRGNTRPTVTDANVVLGRIAADRPLGGGLLKALNATAAEEAIRLHLAEPLGLGVLAAAEAILTVANAKMAGAIRVVSIEKGHDPRQFAYMPFGGGGALHVCAMMREVGVKTGIVPRYPGVTSALGCVMADMRHDAVQTLNQSLNSLDLVQLQKRVAELAKACQARLDSAGVKFDAIQEVVALDMLYMGQTHTLQVTIDSGNLTREHIQTAFEKAYASSFGRVLTGLVIRVMNLRYARIGVRPKFDLAVLAPKGLGSTASLGLQRVYHAGQWWDAKRYARLDLPIGTKIQGPAILEQADTTVWLEPNFSARVDTLGNLLVEKVSA</sequence>
<proteinExistence type="predicted"/>
<dbReference type="OrthoDB" id="9768323at2"/>
<dbReference type="Proteomes" id="UP000238308">
    <property type="component" value="Unassembled WGS sequence"/>
</dbReference>
<dbReference type="Pfam" id="PF01968">
    <property type="entry name" value="Hydantoinase_A"/>
    <property type="match status" value="1"/>
</dbReference>
<dbReference type="InterPro" id="IPR045079">
    <property type="entry name" value="Oxoprolinase-like"/>
</dbReference>
<evidence type="ECO:0000313" key="5">
    <source>
        <dbReference type="Proteomes" id="UP000238308"/>
    </source>
</evidence>
<dbReference type="Pfam" id="PF05378">
    <property type="entry name" value="Hydant_A_N"/>
    <property type="match status" value="1"/>
</dbReference>
<dbReference type="GO" id="GO:0005829">
    <property type="term" value="C:cytosol"/>
    <property type="evidence" value="ECO:0007669"/>
    <property type="project" value="TreeGrafter"/>
</dbReference>
<reference evidence="4 5" key="1">
    <citation type="submission" date="2018-03" db="EMBL/GenBank/DDBJ databases">
        <title>Genomic Encyclopedia of Type Strains, Phase III (KMG-III): the genomes of soil and plant-associated and newly described type strains.</title>
        <authorList>
            <person name="Whitman W."/>
        </authorList>
    </citation>
    <scope>NUCLEOTIDE SEQUENCE [LARGE SCALE GENOMIC DNA]</scope>
    <source>
        <strain evidence="4 5">MWH-P2sevCIIIb</strain>
    </source>
</reference>
<feature type="domain" description="Hydantoinase A/oxoprolinase" evidence="1">
    <location>
        <begin position="216"/>
        <end position="506"/>
    </location>
</feature>
<organism evidence="4 5">
    <name type="scientific">Jezberella montanilacus</name>
    <dbReference type="NCBI Taxonomy" id="323426"/>
    <lineage>
        <taxon>Bacteria</taxon>
        <taxon>Pseudomonadati</taxon>
        <taxon>Pseudomonadota</taxon>
        <taxon>Betaproteobacteria</taxon>
        <taxon>Burkholderiales</taxon>
        <taxon>Alcaligenaceae</taxon>
        <taxon>Jezberella</taxon>
    </lineage>
</organism>
<dbReference type="GO" id="GO:0006749">
    <property type="term" value="P:glutathione metabolic process"/>
    <property type="evidence" value="ECO:0007669"/>
    <property type="project" value="TreeGrafter"/>
</dbReference>
<evidence type="ECO:0000259" key="2">
    <source>
        <dbReference type="Pfam" id="PF05378"/>
    </source>
</evidence>
<feature type="domain" description="Acetophenone carboxylase-like C-terminal" evidence="3">
    <location>
        <begin position="522"/>
        <end position="685"/>
    </location>
</feature>
<dbReference type="GO" id="GO:0017168">
    <property type="term" value="F:5-oxoprolinase (ATP-hydrolyzing) activity"/>
    <property type="evidence" value="ECO:0007669"/>
    <property type="project" value="TreeGrafter"/>
</dbReference>
<accession>A0A2T0XQF6</accession>
<gene>
    <name evidence="4" type="ORF">BCM14_0158</name>
</gene>
<dbReference type="InterPro" id="IPR049517">
    <property type="entry name" value="ACX-like_C"/>
</dbReference>
<dbReference type="InterPro" id="IPR002821">
    <property type="entry name" value="Hydantoinase_A"/>
</dbReference>